<protein>
    <submittedName>
        <fullName evidence="6">TetR family transcriptional regulator</fullName>
    </submittedName>
</protein>
<dbReference type="Proteomes" id="UP001057498">
    <property type="component" value="Chromosome"/>
</dbReference>
<accession>A0ABM7YSB1</accession>
<organism evidence="6 7">
    <name type="scientific">Sphaerotilus microaerophilus</name>
    <dbReference type="NCBI Taxonomy" id="2914710"/>
    <lineage>
        <taxon>Bacteria</taxon>
        <taxon>Pseudomonadati</taxon>
        <taxon>Pseudomonadota</taxon>
        <taxon>Betaproteobacteria</taxon>
        <taxon>Burkholderiales</taxon>
        <taxon>Sphaerotilaceae</taxon>
        <taxon>Sphaerotilus</taxon>
    </lineage>
</organism>
<evidence type="ECO:0000256" key="4">
    <source>
        <dbReference type="SAM" id="MobiDB-lite"/>
    </source>
</evidence>
<evidence type="ECO:0000259" key="5">
    <source>
        <dbReference type="PROSITE" id="PS50977"/>
    </source>
</evidence>
<dbReference type="SUPFAM" id="SSF48498">
    <property type="entry name" value="Tetracyclin repressor-like, C-terminal domain"/>
    <property type="match status" value="1"/>
</dbReference>
<evidence type="ECO:0000256" key="1">
    <source>
        <dbReference type="ARBA" id="ARBA00023054"/>
    </source>
</evidence>
<keyword evidence="1" id="KW-0175">Coiled coil</keyword>
<dbReference type="PANTHER" id="PTHR30055:SF183">
    <property type="entry name" value="NUCLEOID OCCLUSION FACTOR SLMA"/>
    <property type="match status" value="1"/>
</dbReference>
<sequence length="203" mass="22106">MPDAADLPVTPDASEAPEATAPSASKRRLLLAAARVFDGRGYRAATLRQIAEEAGILAGSVYHHVASKEALYLEVNREGYQRMQATVQRALAGLEDPWQRLEAACRVHLEEMLAGDAIARVTGGGLMEPRDGLVHATLGPLRREYEALWATLVEALPLPAGLDRRVLRLNLLGALNWTRTWYRPDGSLSPAALAAQLVQALRR</sequence>
<evidence type="ECO:0000256" key="2">
    <source>
        <dbReference type="ARBA" id="ARBA00023125"/>
    </source>
</evidence>
<dbReference type="InterPro" id="IPR001647">
    <property type="entry name" value="HTH_TetR"/>
</dbReference>
<proteinExistence type="predicted"/>
<feature type="DNA-binding region" description="H-T-H motif" evidence="3">
    <location>
        <begin position="46"/>
        <end position="65"/>
    </location>
</feature>
<dbReference type="Pfam" id="PF00440">
    <property type="entry name" value="TetR_N"/>
    <property type="match status" value="1"/>
</dbReference>
<dbReference type="PRINTS" id="PR00455">
    <property type="entry name" value="HTHTETR"/>
</dbReference>
<feature type="domain" description="HTH tetR-type" evidence="5">
    <location>
        <begin position="23"/>
        <end position="83"/>
    </location>
</feature>
<dbReference type="InterPro" id="IPR050109">
    <property type="entry name" value="HTH-type_TetR-like_transc_reg"/>
</dbReference>
<dbReference type="SUPFAM" id="SSF46689">
    <property type="entry name" value="Homeodomain-like"/>
    <property type="match status" value="1"/>
</dbReference>
<gene>
    <name evidence="6" type="ORF">CATMQ487_44660</name>
</gene>
<feature type="compositionally biased region" description="Low complexity" evidence="4">
    <location>
        <begin position="10"/>
        <end position="22"/>
    </location>
</feature>
<dbReference type="Gene3D" id="1.10.357.10">
    <property type="entry name" value="Tetracycline Repressor, domain 2"/>
    <property type="match status" value="1"/>
</dbReference>
<dbReference type="Pfam" id="PF17932">
    <property type="entry name" value="TetR_C_24"/>
    <property type="match status" value="1"/>
</dbReference>
<name>A0ABM7YSB1_9BURK</name>
<reference evidence="6" key="1">
    <citation type="submission" date="2022-04" db="EMBL/GenBank/DDBJ databases">
        <title>Whole genome sequence of Sphaerotilus sp. FB-5.</title>
        <authorList>
            <person name="Takeda M."/>
            <person name="Narihara S."/>
            <person name="Akimoto M."/>
            <person name="Akimoto R."/>
            <person name="Nishiyashiki S."/>
            <person name="Murakami T."/>
        </authorList>
    </citation>
    <scope>NUCLEOTIDE SEQUENCE</scope>
    <source>
        <strain evidence="6">FB-5</strain>
    </source>
</reference>
<evidence type="ECO:0000313" key="6">
    <source>
        <dbReference type="EMBL" id="BDI07496.1"/>
    </source>
</evidence>
<evidence type="ECO:0000313" key="7">
    <source>
        <dbReference type="Proteomes" id="UP001057498"/>
    </source>
</evidence>
<dbReference type="InterPro" id="IPR036271">
    <property type="entry name" value="Tet_transcr_reg_TetR-rel_C_sf"/>
</dbReference>
<dbReference type="PROSITE" id="PS50977">
    <property type="entry name" value="HTH_TETR_2"/>
    <property type="match status" value="1"/>
</dbReference>
<keyword evidence="7" id="KW-1185">Reference proteome</keyword>
<dbReference type="PANTHER" id="PTHR30055">
    <property type="entry name" value="HTH-TYPE TRANSCRIPTIONAL REGULATOR RUTR"/>
    <property type="match status" value="1"/>
</dbReference>
<evidence type="ECO:0000256" key="3">
    <source>
        <dbReference type="PROSITE-ProRule" id="PRU00335"/>
    </source>
</evidence>
<dbReference type="InterPro" id="IPR009057">
    <property type="entry name" value="Homeodomain-like_sf"/>
</dbReference>
<dbReference type="InterPro" id="IPR041490">
    <property type="entry name" value="KstR2_TetR_C"/>
</dbReference>
<feature type="region of interest" description="Disordered" evidence="4">
    <location>
        <begin position="1"/>
        <end position="22"/>
    </location>
</feature>
<dbReference type="EMBL" id="AP025730">
    <property type="protein sequence ID" value="BDI07496.1"/>
    <property type="molecule type" value="Genomic_DNA"/>
</dbReference>
<dbReference type="RefSeq" id="WP_251970680.1">
    <property type="nucleotide sequence ID" value="NZ_AP025730.1"/>
</dbReference>
<keyword evidence="2 3" id="KW-0238">DNA-binding</keyword>